<keyword evidence="3" id="KW-1185">Reference proteome</keyword>
<dbReference type="Pfam" id="PF00781">
    <property type="entry name" value="DAGK_cat"/>
    <property type="match status" value="1"/>
</dbReference>
<dbReference type="InterPro" id="IPR016064">
    <property type="entry name" value="NAD/diacylglycerol_kinase_sf"/>
</dbReference>
<keyword evidence="2" id="KW-0808">Transferase</keyword>
<protein>
    <submittedName>
        <fullName evidence="2">Diacylglycerol kinase family protein</fullName>
    </submittedName>
</protein>
<evidence type="ECO:0000259" key="1">
    <source>
        <dbReference type="Pfam" id="PF00781"/>
    </source>
</evidence>
<accession>A0ABU9IHC0</accession>
<name>A0ABU9IHC0_9SPHN</name>
<comment type="caution">
    <text evidence="2">The sequence shown here is derived from an EMBL/GenBank/DDBJ whole genome shotgun (WGS) entry which is preliminary data.</text>
</comment>
<reference evidence="2 3" key="1">
    <citation type="submission" date="2024-04" db="EMBL/GenBank/DDBJ databases">
        <title>Aurantiacibacter sp. DGU6 16S ribosomal RNA gene Genome sequencing and assembly.</title>
        <authorList>
            <person name="Park S."/>
        </authorList>
    </citation>
    <scope>NUCLEOTIDE SEQUENCE [LARGE SCALE GENOMIC DNA]</scope>
    <source>
        <strain evidence="2 3">DGU6</strain>
    </source>
</reference>
<feature type="domain" description="DAGKc" evidence="1">
    <location>
        <begin position="8"/>
        <end position="119"/>
    </location>
</feature>
<proteinExistence type="predicted"/>
<dbReference type="Gene3D" id="3.40.50.10330">
    <property type="entry name" value="Probable inorganic polyphosphate/atp-NAD kinase, domain 1"/>
    <property type="match status" value="1"/>
</dbReference>
<gene>
    <name evidence="2" type="ORF">AAEO60_14250</name>
</gene>
<dbReference type="InterPro" id="IPR001206">
    <property type="entry name" value="Diacylglycerol_kinase_cat_dom"/>
</dbReference>
<dbReference type="Proteomes" id="UP001497045">
    <property type="component" value="Unassembled WGS sequence"/>
</dbReference>
<dbReference type="InterPro" id="IPR017438">
    <property type="entry name" value="ATP-NAD_kinase_N"/>
</dbReference>
<sequence>MASDRLIWLIHNDSSGSNDREALDGLGRACEDRGLRIAWRTSFPTEELPTPAMLDAAGADLVAIFAGDGTVNAALDALSGWSGAVLVLPGGTMNLLYHRLFGEQDMDQVLDAVAAARVHRRRPGIIASPLGNAYADLLAGPGTSWNEVREAMRKVDVASVASETRAAFSETLGGDPVRCQEPPLGRVEGYPMLQLQPYDQHIAVKAYHAETAERFVEQLVSLVNRDFRSGPYDDLGTTDRLVLAGVAREGLDLLLDGEPATTRAACEFVLARCQVDLLASVADD</sequence>
<evidence type="ECO:0000313" key="2">
    <source>
        <dbReference type="EMBL" id="MEL1251835.1"/>
    </source>
</evidence>
<keyword evidence="2" id="KW-0418">Kinase</keyword>
<dbReference type="RefSeq" id="WP_341674373.1">
    <property type="nucleotide sequence ID" value="NZ_JBBYHV010000002.1"/>
</dbReference>
<organism evidence="2 3">
    <name type="scientific">Aurantiacibacter gilvus</name>
    <dbReference type="NCBI Taxonomy" id="3139141"/>
    <lineage>
        <taxon>Bacteria</taxon>
        <taxon>Pseudomonadati</taxon>
        <taxon>Pseudomonadota</taxon>
        <taxon>Alphaproteobacteria</taxon>
        <taxon>Sphingomonadales</taxon>
        <taxon>Erythrobacteraceae</taxon>
        <taxon>Aurantiacibacter</taxon>
    </lineage>
</organism>
<dbReference type="GO" id="GO:0016301">
    <property type="term" value="F:kinase activity"/>
    <property type="evidence" value="ECO:0007669"/>
    <property type="project" value="UniProtKB-KW"/>
</dbReference>
<dbReference type="EMBL" id="JBBYHV010000002">
    <property type="protein sequence ID" value="MEL1251835.1"/>
    <property type="molecule type" value="Genomic_DNA"/>
</dbReference>
<dbReference type="SUPFAM" id="SSF111331">
    <property type="entry name" value="NAD kinase/diacylglycerol kinase-like"/>
    <property type="match status" value="1"/>
</dbReference>
<evidence type="ECO:0000313" key="3">
    <source>
        <dbReference type="Proteomes" id="UP001497045"/>
    </source>
</evidence>